<reference evidence="3 4" key="1">
    <citation type="submission" date="2020-07" db="EMBL/GenBank/DDBJ databases">
        <authorList>
            <person name="Zhuang K."/>
            <person name="Ran Y."/>
        </authorList>
    </citation>
    <scope>NUCLEOTIDE SEQUENCE [LARGE SCALE GENOMIC DNA]</scope>
    <source>
        <strain evidence="3 4">WCH-YHL-001</strain>
    </source>
</reference>
<dbReference type="AlphaFoldDB" id="A0A7D6VL52"/>
<feature type="compositionally biased region" description="Low complexity" evidence="1">
    <location>
        <begin position="183"/>
        <end position="210"/>
    </location>
</feature>
<dbReference type="EMBL" id="CP059399">
    <property type="protein sequence ID" value="QLY32030.1"/>
    <property type="molecule type" value="Genomic_DNA"/>
</dbReference>
<dbReference type="RefSeq" id="WP_181583204.1">
    <property type="nucleotide sequence ID" value="NZ_CP059399.1"/>
</dbReference>
<evidence type="ECO:0000259" key="2">
    <source>
        <dbReference type="Pfam" id="PF26527"/>
    </source>
</evidence>
<dbReference type="Proteomes" id="UP000515512">
    <property type="component" value="Chromosome"/>
</dbReference>
<dbReference type="Pfam" id="PF26527">
    <property type="entry name" value="DUF8176"/>
    <property type="match status" value="1"/>
</dbReference>
<feature type="region of interest" description="Disordered" evidence="1">
    <location>
        <begin position="1"/>
        <end position="268"/>
    </location>
</feature>
<keyword evidence="4" id="KW-1185">Reference proteome</keyword>
<gene>
    <name evidence="3" type="ORF">H0264_06965</name>
</gene>
<proteinExistence type="predicted"/>
<accession>A0A7D6VL52</accession>
<feature type="compositionally biased region" description="Pro residues" evidence="1">
    <location>
        <begin position="108"/>
        <end position="120"/>
    </location>
</feature>
<feature type="compositionally biased region" description="Low complexity" evidence="1">
    <location>
        <begin position="81"/>
        <end position="98"/>
    </location>
</feature>
<organism evidence="3 4">
    <name type="scientific">Nocardia huaxiensis</name>
    <dbReference type="NCBI Taxonomy" id="2755382"/>
    <lineage>
        <taxon>Bacteria</taxon>
        <taxon>Bacillati</taxon>
        <taxon>Actinomycetota</taxon>
        <taxon>Actinomycetes</taxon>
        <taxon>Mycobacteriales</taxon>
        <taxon>Nocardiaceae</taxon>
        <taxon>Nocardia</taxon>
    </lineage>
</organism>
<feature type="compositionally biased region" description="Low complexity" evidence="1">
    <location>
        <begin position="20"/>
        <end position="34"/>
    </location>
</feature>
<protein>
    <recommendedName>
        <fullName evidence="2">DUF8176 domain-containing protein</fullName>
    </recommendedName>
</protein>
<evidence type="ECO:0000313" key="3">
    <source>
        <dbReference type="EMBL" id="QLY32030.1"/>
    </source>
</evidence>
<dbReference type="InterPro" id="IPR058489">
    <property type="entry name" value="DUF8176"/>
</dbReference>
<feature type="compositionally biased region" description="Low complexity" evidence="1">
    <location>
        <begin position="302"/>
        <end position="313"/>
    </location>
</feature>
<feature type="domain" description="DUF8176" evidence="2">
    <location>
        <begin position="327"/>
        <end position="445"/>
    </location>
</feature>
<evidence type="ECO:0000256" key="1">
    <source>
        <dbReference type="SAM" id="MobiDB-lite"/>
    </source>
</evidence>
<dbReference type="KEGG" id="nhu:H0264_06965"/>
<sequence length="448" mass="45107">MVSGKDETADRPDRESESQPGPGAAQPEPGFGPALNDFGPPVRDSGAAPGGFGPPVDDSESDPAGFGPALNDFGPSLNDFGPAVEPGAAGWAPAGEPASPDLAWRPADAPPSVPAPPPQYRAPDSWTPPATGQYPPVGGESPATGQYSPVAPQQPSTGQYPPVGGQYPSGAGADPTVVANPVAGSAQQSAAAASNSGAAVQSSGAGSAGSWWRDSGSDGFPPTPPPERAESQADSLSWADDPIGRALAPKNVAPQGKSPEEEKPAPPWGKIAAGVGAVVALVVAAGVVVAVTSRDGGSDDQAATSVVPATSTAKQSVTTSSAPAELSCPTKREGNLTIGNGPGSTASGADAILGFQHAYYSERSGVKALSFVAPGSNVLPADVMQGAIDQQIPPGTTYCVRILQVQPEQFDVDVTEHRPDGTTTVYRPHITTVNLEGRNLIQAIQYPE</sequence>
<evidence type="ECO:0000313" key="4">
    <source>
        <dbReference type="Proteomes" id="UP000515512"/>
    </source>
</evidence>
<feature type="compositionally biased region" description="Polar residues" evidence="1">
    <location>
        <begin position="143"/>
        <end position="159"/>
    </location>
</feature>
<feature type="compositionally biased region" description="Basic and acidic residues" evidence="1">
    <location>
        <begin position="1"/>
        <end position="17"/>
    </location>
</feature>
<feature type="region of interest" description="Disordered" evidence="1">
    <location>
        <begin position="294"/>
        <end position="342"/>
    </location>
</feature>
<name>A0A7D6VL52_9NOCA</name>